<dbReference type="Gene3D" id="3.40.50.720">
    <property type="entry name" value="NAD(P)-binding Rossmann-like Domain"/>
    <property type="match status" value="1"/>
</dbReference>
<dbReference type="InterPro" id="IPR036291">
    <property type="entry name" value="NAD(P)-bd_dom_sf"/>
</dbReference>
<comment type="similarity">
    <text evidence="1">Belongs to the short-chain dehydrogenases/reductases (SDR) family.</text>
</comment>
<organism evidence="4 5">
    <name type="scientific">Kribbella jiaozuonensis</name>
    <dbReference type="NCBI Taxonomy" id="2575441"/>
    <lineage>
        <taxon>Bacteria</taxon>
        <taxon>Bacillati</taxon>
        <taxon>Actinomycetota</taxon>
        <taxon>Actinomycetes</taxon>
        <taxon>Propionibacteriales</taxon>
        <taxon>Kribbellaceae</taxon>
        <taxon>Kribbella</taxon>
    </lineage>
</organism>
<comment type="caution">
    <text evidence="4">The sequence shown here is derived from an EMBL/GenBank/DDBJ whole genome shotgun (WGS) entry which is preliminary data.</text>
</comment>
<dbReference type="PRINTS" id="PR00080">
    <property type="entry name" value="SDRFAMILY"/>
</dbReference>
<dbReference type="EMBL" id="SZPZ01000004">
    <property type="protein sequence ID" value="TKK76279.1"/>
    <property type="molecule type" value="Genomic_DNA"/>
</dbReference>
<dbReference type="PANTHER" id="PTHR42760">
    <property type="entry name" value="SHORT-CHAIN DEHYDROGENASES/REDUCTASES FAMILY MEMBER"/>
    <property type="match status" value="1"/>
</dbReference>
<dbReference type="Proteomes" id="UP000305836">
    <property type="component" value="Unassembled WGS sequence"/>
</dbReference>
<keyword evidence="5" id="KW-1185">Reference proteome</keyword>
<feature type="region of interest" description="Disordered" evidence="3">
    <location>
        <begin position="204"/>
        <end position="224"/>
    </location>
</feature>
<dbReference type="PROSITE" id="PS00061">
    <property type="entry name" value="ADH_SHORT"/>
    <property type="match status" value="1"/>
</dbReference>
<evidence type="ECO:0000313" key="5">
    <source>
        <dbReference type="Proteomes" id="UP000305836"/>
    </source>
</evidence>
<gene>
    <name evidence="4" type="ORF">FDA38_28120</name>
</gene>
<dbReference type="GO" id="GO:0016616">
    <property type="term" value="F:oxidoreductase activity, acting on the CH-OH group of donors, NAD or NADP as acceptor"/>
    <property type="evidence" value="ECO:0007669"/>
    <property type="project" value="TreeGrafter"/>
</dbReference>
<evidence type="ECO:0000256" key="3">
    <source>
        <dbReference type="SAM" id="MobiDB-lite"/>
    </source>
</evidence>
<dbReference type="GO" id="GO:0030497">
    <property type="term" value="P:fatty acid elongation"/>
    <property type="evidence" value="ECO:0007669"/>
    <property type="project" value="TreeGrafter"/>
</dbReference>
<reference evidence="4 5" key="1">
    <citation type="submission" date="2019-04" db="EMBL/GenBank/DDBJ databases">
        <title>Kribbella sp. NEAU-THZ 27 nov., a novel actinomycete isolated from soil.</title>
        <authorList>
            <person name="Duan L."/>
        </authorList>
    </citation>
    <scope>NUCLEOTIDE SEQUENCE [LARGE SCALE GENOMIC DNA]</scope>
    <source>
        <strain evidence="5">NEAU-THZ27</strain>
    </source>
</reference>
<dbReference type="InterPro" id="IPR002347">
    <property type="entry name" value="SDR_fam"/>
</dbReference>
<name>A0A4U3LMB0_9ACTN</name>
<dbReference type="PANTHER" id="PTHR42760:SF129">
    <property type="entry name" value="OXIDOREDUCTASE"/>
    <property type="match status" value="1"/>
</dbReference>
<dbReference type="PRINTS" id="PR00081">
    <property type="entry name" value="GDHRDH"/>
</dbReference>
<protein>
    <submittedName>
        <fullName evidence="4">SDR family oxidoreductase</fullName>
    </submittedName>
</protein>
<keyword evidence="2" id="KW-0560">Oxidoreductase</keyword>
<evidence type="ECO:0000256" key="1">
    <source>
        <dbReference type="ARBA" id="ARBA00006484"/>
    </source>
</evidence>
<dbReference type="Pfam" id="PF13561">
    <property type="entry name" value="adh_short_C2"/>
    <property type="match status" value="1"/>
</dbReference>
<dbReference type="AlphaFoldDB" id="A0A4U3LMB0"/>
<accession>A0A4U3LMB0</accession>
<dbReference type="InterPro" id="IPR020904">
    <property type="entry name" value="Sc_DH/Rdtase_CS"/>
</dbReference>
<evidence type="ECO:0000256" key="2">
    <source>
        <dbReference type="ARBA" id="ARBA00023002"/>
    </source>
</evidence>
<sequence>MFGRWLCVGDLDLAGRAAVVTGVGGPRGIGFAVARALSARGASLVISAAGDRVHQRAAELPAGTLAIPGDLTQAGTTVELARAAKSRFGRLDIAVNCAGMTSTTRPEPESGAVGQLSLETWRASLSRNLDAAFLFARAVMPALEESGAGRLVMVASLTGPVMSMRGEIAYSAAKAGVVGLVRGLALDSAAAGVTVNAVAPGWIATDSQTPDEHRQGLRTPVGRSGTPDEVAGLIAYLCSPSSSYLTGQCIVVDGGNSIAEERA</sequence>
<dbReference type="FunFam" id="3.40.50.720:FF:000084">
    <property type="entry name" value="Short-chain dehydrogenase reductase"/>
    <property type="match status" value="1"/>
</dbReference>
<dbReference type="SUPFAM" id="SSF51735">
    <property type="entry name" value="NAD(P)-binding Rossmann-fold domains"/>
    <property type="match status" value="1"/>
</dbReference>
<proteinExistence type="inferred from homology"/>
<evidence type="ECO:0000313" key="4">
    <source>
        <dbReference type="EMBL" id="TKK76279.1"/>
    </source>
</evidence>
<dbReference type="OrthoDB" id="4350228at2"/>